<evidence type="ECO:0000259" key="2">
    <source>
        <dbReference type="Pfam" id="PF00078"/>
    </source>
</evidence>
<evidence type="ECO:0000313" key="5">
    <source>
        <dbReference type="EnsemblPlants" id="cds.evm.model.10.438"/>
    </source>
</evidence>
<dbReference type="Pfam" id="PF00078">
    <property type="entry name" value="RVT_1"/>
    <property type="match status" value="1"/>
</dbReference>
<evidence type="ECO:0000259" key="4">
    <source>
        <dbReference type="Pfam" id="PF14111"/>
    </source>
</evidence>
<dbReference type="Gene3D" id="3.60.10.10">
    <property type="entry name" value="Endonuclease/exonuclease/phosphatase"/>
    <property type="match status" value="1"/>
</dbReference>
<evidence type="ECO:0000256" key="1">
    <source>
        <dbReference type="SAM" id="MobiDB-lite"/>
    </source>
</evidence>
<feature type="domain" description="Reverse transcriptase" evidence="2">
    <location>
        <begin position="1026"/>
        <end position="1134"/>
    </location>
</feature>
<dbReference type="Pfam" id="PF03372">
    <property type="entry name" value="Exo_endo_phos"/>
    <property type="match status" value="1"/>
</dbReference>
<dbReference type="InterPro" id="IPR025558">
    <property type="entry name" value="DUF4283"/>
</dbReference>
<dbReference type="InterPro" id="IPR043502">
    <property type="entry name" value="DNA/RNA_pol_sf"/>
</dbReference>
<feature type="domain" description="Endonuclease/exonuclease/phosphatase" evidence="3">
    <location>
        <begin position="567"/>
        <end position="797"/>
    </location>
</feature>
<dbReference type="EMBL" id="UZAU01000801">
    <property type="status" value="NOT_ANNOTATED_CDS"/>
    <property type="molecule type" value="Genomic_DNA"/>
</dbReference>
<dbReference type="GO" id="GO:0003824">
    <property type="term" value="F:catalytic activity"/>
    <property type="evidence" value="ECO:0007669"/>
    <property type="project" value="InterPro"/>
</dbReference>
<dbReference type="InterPro" id="IPR000477">
    <property type="entry name" value="RT_dom"/>
</dbReference>
<organism evidence="5 6">
    <name type="scientific">Cannabis sativa</name>
    <name type="common">Hemp</name>
    <name type="synonym">Marijuana</name>
    <dbReference type="NCBI Taxonomy" id="3483"/>
    <lineage>
        <taxon>Eukaryota</taxon>
        <taxon>Viridiplantae</taxon>
        <taxon>Streptophyta</taxon>
        <taxon>Embryophyta</taxon>
        <taxon>Tracheophyta</taxon>
        <taxon>Spermatophyta</taxon>
        <taxon>Magnoliopsida</taxon>
        <taxon>eudicotyledons</taxon>
        <taxon>Gunneridae</taxon>
        <taxon>Pentapetalae</taxon>
        <taxon>rosids</taxon>
        <taxon>fabids</taxon>
        <taxon>Rosales</taxon>
        <taxon>Cannabaceae</taxon>
        <taxon>Cannabis</taxon>
    </lineage>
</organism>
<feature type="compositionally biased region" description="Basic and acidic residues" evidence="1">
    <location>
        <begin position="305"/>
        <end position="322"/>
    </location>
</feature>
<sequence>MDPTAKEGNKLTEAPIIQEEIGNEGEPEIMEAPEEVTDTRELLQDAGEIDEMRQQFFNSISLELEADVELSAKVTRKGVLAKTFGRRTVARGRVKEILSKIWKLQGACRLKTMKPDLWGIFFDNENDKKEVLKKRPWLVNGALLNIIDWPEDGCWEDVDMNKARYWVEAHGLLTPYLTWENTDVIAKKVGEYVDFDRALGAIIARRGFLKLQVDILLNQRLVEGFYLNLSRDRKEWVQFKYHKLPAICFTCEHLAHSYGKCDRPQEFAYPPIGKVVPLYGAWIKVGVPIRNYFDPAIPRMRVPKKSRDSDVRPTGEIRDKGKMGTKKACLRDQRKMSDSSNLTLRPLPSSRKHPMTKIDSRRRDDGIIASLMADIGPTRDQMVDRPHEDICKSRVPHHYPEPTYITWPTDTNLEEVIEQVLSPAQGGKGPTQVVVSHDYMELSSCGPSFSGAKKRKACVNVVPVIASEETIVTLGDKTHLSPVTLLPTLEVDTFNPGSCSRDGDSSNRKNHSCGRGRGSIGSRRGAKHGTKSGGSRMVDSGNTLNTGTSSSNLDCNLVNVTILETQNVLSGGEAALIKPPVPMRLLLWNYRGVRRTPATRALRSWVRRHKQECLFLMETKTNEDGIHEVVRLLAYQFSSIIPALGIGGGFALMWNDGVDLEVAKASNGIFEVAIKEPMMKRPYENEKQLFWEDLETRINRCRSPWMVIGDLNVIVHPWEKSGGRRVAARDTWILTNFLQNTRGIDLGSHGCKFTWQNNKFLGGLTRERLDRVVVSGDWITAFPAAKVTNAPISASDHGYVLLDTVRGKNRGHKPFRFFEAWERDHSCEDVIKGPWSLRGEMSRNMCGRLNDTRVALQKWKKDVFGECDMMIREAEERLGLIQCQPTTASLLLEESDLRMNEISTVKNNLGVWETSERKIGIVFNEFFQELYKSQETVIDGALYELQSPVISVDENKRIKSIPSTEEIWTVVAEMHPLKAPGPDGMPGFFYQKYWEIVGSEVIEMVQKFFQTGLLDRQLNYTFICLIPKEENASTVDKFRPISLCNFAYKIISKIFATRLREIIDKLISPFQSAFVSGRWIAESSILTKELVHMIKRKKGKGGLMAIKLDMLKAYDRIEWNFLHEVLKGNGFDKQVCDLIMECV</sequence>
<dbReference type="SUPFAM" id="SSF56672">
    <property type="entry name" value="DNA/RNA polymerases"/>
    <property type="match status" value="1"/>
</dbReference>
<dbReference type="SUPFAM" id="SSF56219">
    <property type="entry name" value="DNase I-like"/>
    <property type="match status" value="1"/>
</dbReference>
<dbReference type="Pfam" id="PF14111">
    <property type="entry name" value="DUF4283"/>
    <property type="match status" value="1"/>
</dbReference>
<dbReference type="PANTHER" id="PTHR46890:SF48">
    <property type="entry name" value="RNA-DIRECTED DNA POLYMERASE"/>
    <property type="match status" value="1"/>
</dbReference>
<reference evidence="5" key="1">
    <citation type="submission" date="2021-03" db="UniProtKB">
        <authorList>
            <consortium name="EnsemblPlants"/>
        </authorList>
    </citation>
    <scope>IDENTIFICATION</scope>
</reference>
<dbReference type="Proteomes" id="UP000596661">
    <property type="component" value="Unassembled WGS sequence"/>
</dbReference>
<dbReference type="InterPro" id="IPR036691">
    <property type="entry name" value="Endo/exonu/phosph_ase_sf"/>
</dbReference>
<feature type="region of interest" description="Disordered" evidence="1">
    <location>
        <begin position="303"/>
        <end position="363"/>
    </location>
</feature>
<feature type="domain" description="DUF4283" evidence="4">
    <location>
        <begin position="86"/>
        <end position="152"/>
    </location>
</feature>
<dbReference type="PANTHER" id="PTHR46890">
    <property type="entry name" value="NON-LTR RETROLELEMENT REVERSE TRANSCRIPTASE-LIKE PROTEIN-RELATED"/>
    <property type="match status" value="1"/>
</dbReference>
<dbReference type="InterPro" id="IPR052343">
    <property type="entry name" value="Retrotransposon-Effector_Assoc"/>
</dbReference>
<evidence type="ECO:0000259" key="3">
    <source>
        <dbReference type="Pfam" id="PF03372"/>
    </source>
</evidence>
<dbReference type="Gramene" id="evm.model.10.438">
    <property type="protein sequence ID" value="cds.evm.model.10.438"/>
    <property type="gene ID" value="evm.TU.10.438"/>
</dbReference>
<dbReference type="EnsemblPlants" id="evm.model.10.438">
    <property type="protein sequence ID" value="cds.evm.model.10.438"/>
    <property type="gene ID" value="evm.TU.10.438"/>
</dbReference>
<dbReference type="AlphaFoldDB" id="A0A803QNT6"/>
<accession>A0A803QNT6</accession>
<feature type="region of interest" description="Disordered" evidence="1">
    <location>
        <begin position="494"/>
        <end position="545"/>
    </location>
</feature>
<name>A0A803QNT6_CANSA</name>
<dbReference type="InterPro" id="IPR005135">
    <property type="entry name" value="Endo/exonuclease/phosphatase"/>
</dbReference>
<evidence type="ECO:0008006" key="7">
    <source>
        <dbReference type="Google" id="ProtNLM"/>
    </source>
</evidence>
<proteinExistence type="predicted"/>
<keyword evidence="6" id="KW-1185">Reference proteome</keyword>
<evidence type="ECO:0000313" key="6">
    <source>
        <dbReference type="Proteomes" id="UP000596661"/>
    </source>
</evidence>
<protein>
    <recommendedName>
        <fullName evidence="7">Reverse transcriptase domain-containing protein</fullName>
    </recommendedName>
</protein>
<dbReference type="CDD" id="cd01650">
    <property type="entry name" value="RT_nLTR_like"/>
    <property type="match status" value="1"/>
</dbReference>